<feature type="binding site" evidence="6">
    <location>
        <position position="197"/>
    </location>
    <ligand>
        <name>NAD(+)</name>
        <dbReference type="ChEBI" id="CHEBI:57540"/>
    </ligand>
</feature>
<dbReference type="InterPro" id="IPR036291">
    <property type="entry name" value="NAD(P)-bd_dom_sf"/>
</dbReference>
<keyword evidence="2 6" id="KW-0963">Cytoplasm</keyword>
<dbReference type="OrthoDB" id="9802717at2"/>
<evidence type="ECO:0000256" key="7">
    <source>
        <dbReference type="PIRSR" id="PIRSR001109-1"/>
    </source>
</evidence>
<comment type="pathway">
    <text evidence="6 9">Amino-acid biosynthesis; L-homocysteine biosynthesis; L-homocysteine from S-adenosyl-L-homocysteine: step 1/1.</text>
</comment>
<feature type="binding site" evidence="6 7">
    <location>
        <position position="196"/>
    </location>
    <ligand>
        <name>substrate</name>
    </ligand>
</feature>
<dbReference type="UniPathway" id="UPA00314">
    <property type="reaction ID" value="UER00076"/>
</dbReference>
<feature type="domain" description="S-adenosyl-L-homocysteine hydrolase NAD binding" evidence="11">
    <location>
        <begin position="197"/>
        <end position="358"/>
    </location>
</feature>
<dbReference type="Pfam" id="PF00670">
    <property type="entry name" value="AdoHcyase_NAD"/>
    <property type="match status" value="1"/>
</dbReference>
<evidence type="ECO:0000256" key="1">
    <source>
        <dbReference type="ARBA" id="ARBA00007122"/>
    </source>
</evidence>
<comment type="catalytic activity">
    <reaction evidence="6 9">
        <text>S-adenosyl-L-homocysteine + H2O = L-homocysteine + adenosine</text>
        <dbReference type="Rhea" id="RHEA:21708"/>
        <dbReference type="ChEBI" id="CHEBI:15377"/>
        <dbReference type="ChEBI" id="CHEBI:16335"/>
        <dbReference type="ChEBI" id="CHEBI:57856"/>
        <dbReference type="ChEBI" id="CHEBI:58199"/>
        <dbReference type="EC" id="3.13.2.1"/>
    </reaction>
</comment>
<keyword evidence="5 6" id="KW-0520">NAD</keyword>
<dbReference type="PROSITE" id="PS00739">
    <property type="entry name" value="ADOHCYASE_2"/>
    <property type="match status" value="1"/>
</dbReference>
<dbReference type="EC" id="3.13.2.1" evidence="6"/>
<dbReference type="SUPFAM" id="SSF52283">
    <property type="entry name" value="Formate/glycerate dehydrogenase catalytic domain-like"/>
    <property type="match status" value="1"/>
</dbReference>
<evidence type="ECO:0000256" key="4">
    <source>
        <dbReference type="ARBA" id="ARBA00022801"/>
    </source>
</evidence>
<feature type="binding site" evidence="6 8">
    <location>
        <begin position="163"/>
        <end position="165"/>
    </location>
    <ligand>
        <name>NAD(+)</name>
        <dbReference type="ChEBI" id="CHEBI:57540"/>
    </ligand>
</feature>
<dbReference type="InterPro" id="IPR015878">
    <property type="entry name" value="Ado_hCys_hydrolase_NAD-bd"/>
</dbReference>
<evidence type="ECO:0000313" key="13">
    <source>
        <dbReference type="Proteomes" id="UP000184522"/>
    </source>
</evidence>
<feature type="binding site" evidence="6 7">
    <location>
        <position position="192"/>
    </location>
    <ligand>
        <name>substrate</name>
    </ligand>
</feature>
<feature type="binding site" evidence="6">
    <location>
        <begin position="226"/>
        <end position="231"/>
    </location>
    <ligand>
        <name>NAD(+)</name>
        <dbReference type="ChEBI" id="CHEBI:57540"/>
    </ligand>
</feature>
<dbReference type="Proteomes" id="UP000184522">
    <property type="component" value="Unassembled WGS sequence"/>
</dbReference>
<feature type="binding site" evidence="6 8">
    <location>
        <position position="352"/>
    </location>
    <ligand>
        <name>NAD(+)</name>
        <dbReference type="ChEBI" id="CHEBI:57540"/>
    </ligand>
</feature>
<dbReference type="InterPro" id="IPR000043">
    <property type="entry name" value="Adenosylhomocysteinase-like"/>
</dbReference>
<organism evidence="12 13">
    <name type="scientific">Winogradskyella jejuensis</name>
    <dbReference type="NCBI Taxonomy" id="1089305"/>
    <lineage>
        <taxon>Bacteria</taxon>
        <taxon>Pseudomonadati</taxon>
        <taxon>Bacteroidota</taxon>
        <taxon>Flavobacteriia</taxon>
        <taxon>Flavobacteriales</taxon>
        <taxon>Flavobacteriaceae</taxon>
        <taxon>Winogradskyella</taxon>
    </lineage>
</organism>
<dbReference type="STRING" id="1089305.SAMN05444148_1326"/>
<dbReference type="GO" id="GO:0006730">
    <property type="term" value="P:one-carbon metabolic process"/>
    <property type="evidence" value="ECO:0007669"/>
    <property type="project" value="UniProtKB-UniRule"/>
</dbReference>
<comment type="subcellular location">
    <subcellularLocation>
        <location evidence="6">Cytoplasm</location>
    </subcellularLocation>
</comment>
<dbReference type="RefSeq" id="WP_073084487.1">
    <property type="nucleotide sequence ID" value="NZ_FQWS01000001.1"/>
</dbReference>
<evidence type="ECO:0000256" key="10">
    <source>
        <dbReference type="RuleBase" id="RU004166"/>
    </source>
</evidence>
<keyword evidence="13" id="KW-1185">Reference proteome</keyword>
<evidence type="ECO:0000256" key="9">
    <source>
        <dbReference type="RuleBase" id="RU000548"/>
    </source>
</evidence>
<comment type="function">
    <text evidence="6">May play a key role in the regulation of the intracellular concentration of adenosylhomocysteine.</text>
</comment>
<dbReference type="InterPro" id="IPR020082">
    <property type="entry name" value="S-Ado-L-homoCys_hydrolase_CS"/>
</dbReference>
<accession>A0A1M5NY12</accession>
<feature type="binding site" evidence="6">
    <location>
        <position position="284"/>
    </location>
    <ligand>
        <name>NAD(+)</name>
        <dbReference type="ChEBI" id="CHEBI:57540"/>
    </ligand>
</feature>
<feature type="binding site" evidence="6 8">
    <location>
        <position position="249"/>
    </location>
    <ligand>
        <name>NAD(+)</name>
        <dbReference type="ChEBI" id="CHEBI:57540"/>
    </ligand>
</feature>
<feature type="binding site" evidence="6 8">
    <location>
        <begin position="305"/>
        <end position="307"/>
    </location>
    <ligand>
        <name>NAD(+)</name>
        <dbReference type="ChEBI" id="CHEBI:57540"/>
    </ligand>
</feature>
<keyword evidence="4 6" id="KW-0378">Hydrolase</keyword>
<protein>
    <recommendedName>
        <fullName evidence="6">Adenosylhomocysteinase</fullName>
        <ecNumber evidence="6">3.13.2.1</ecNumber>
    </recommendedName>
    <alternativeName>
        <fullName evidence="6">S-adenosyl-L-homocysteine hydrolase</fullName>
        <shortName evidence="6">AdoHcyase</shortName>
    </alternativeName>
</protein>
<dbReference type="FunFam" id="3.40.50.720:FF:000004">
    <property type="entry name" value="Adenosylhomocysteinase"/>
    <property type="match status" value="1"/>
</dbReference>
<dbReference type="Gene3D" id="3.40.50.1480">
    <property type="entry name" value="Adenosylhomocysteinase-like"/>
    <property type="match status" value="2"/>
</dbReference>
<dbReference type="PIRSF" id="PIRSF001109">
    <property type="entry name" value="Ad_hcy_hydrolase"/>
    <property type="match status" value="1"/>
</dbReference>
<evidence type="ECO:0000256" key="2">
    <source>
        <dbReference type="ARBA" id="ARBA00022490"/>
    </source>
</evidence>
<dbReference type="NCBIfam" id="NF004005">
    <property type="entry name" value="PRK05476.2-3"/>
    <property type="match status" value="1"/>
</dbReference>
<dbReference type="SUPFAM" id="SSF51735">
    <property type="entry name" value="NAD(P)-binding Rossmann-fold domains"/>
    <property type="match status" value="1"/>
</dbReference>
<comment type="cofactor">
    <cofactor evidence="6 8 9">
        <name>NAD(+)</name>
        <dbReference type="ChEBI" id="CHEBI:57540"/>
    </cofactor>
    <text evidence="6 8 9">Binds 1 NAD(+) per subunit.</text>
</comment>
<dbReference type="EMBL" id="FQWS01000001">
    <property type="protein sequence ID" value="SHG94355.1"/>
    <property type="molecule type" value="Genomic_DNA"/>
</dbReference>
<dbReference type="PANTHER" id="PTHR23420">
    <property type="entry name" value="ADENOSYLHOMOCYSTEINASE"/>
    <property type="match status" value="1"/>
</dbReference>
<evidence type="ECO:0000256" key="3">
    <source>
        <dbReference type="ARBA" id="ARBA00022563"/>
    </source>
</evidence>
<evidence type="ECO:0000256" key="6">
    <source>
        <dbReference type="HAMAP-Rule" id="MF_00563"/>
    </source>
</evidence>
<dbReference type="InterPro" id="IPR042172">
    <property type="entry name" value="Adenosylhomocyst_ase-like_sf"/>
</dbReference>
<dbReference type="GO" id="GO:0004013">
    <property type="term" value="F:adenosylhomocysteinase activity"/>
    <property type="evidence" value="ECO:0007669"/>
    <property type="project" value="UniProtKB-UniRule"/>
</dbReference>
<reference evidence="13" key="1">
    <citation type="submission" date="2016-11" db="EMBL/GenBank/DDBJ databases">
        <authorList>
            <person name="Varghese N."/>
            <person name="Submissions S."/>
        </authorList>
    </citation>
    <scope>NUCLEOTIDE SEQUENCE [LARGE SCALE GENOMIC DNA]</scope>
    <source>
        <strain evidence="13">DSM 25330</strain>
    </source>
</reference>
<feature type="binding site" evidence="6 7">
    <location>
        <position position="137"/>
    </location>
    <ligand>
        <name>substrate</name>
    </ligand>
</feature>
<dbReference type="GO" id="GO:0033353">
    <property type="term" value="P:S-adenosylmethionine cycle"/>
    <property type="evidence" value="ECO:0007669"/>
    <property type="project" value="TreeGrafter"/>
</dbReference>
<dbReference type="Pfam" id="PF05221">
    <property type="entry name" value="AdoHcyase"/>
    <property type="match status" value="1"/>
</dbReference>
<dbReference type="GO" id="GO:0005829">
    <property type="term" value="C:cytosol"/>
    <property type="evidence" value="ECO:0007669"/>
    <property type="project" value="TreeGrafter"/>
</dbReference>
<dbReference type="PROSITE" id="PS00738">
    <property type="entry name" value="ADOHCYASE_1"/>
    <property type="match status" value="1"/>
</dbReference>
<name>A0A1M5NY12_9FLAO</name>
<gene>
    <name evidence="6" type="primary">ahcY</name>
    <name evidence="12" type="ORF">SAMN05444148_1326</name>
</gene>
<dbReference type="GO" id="GO:0071269">
    <property type="term" value="P:L-homocysteine biosynthetic process"/>
    <property type="evidence" value="ECO:0007669"/>
    <property type="project" value="UniProtKB-UniRule"/>
</dbReference>
<feature type="binding site" evidence="6 7">
    <location>
        <position position="61"/>
    </location>
    <ligand>
        <name>substrate</name>
    </ligand>
</feature>
<keyword evidence="3 6" id="KW-0554">One-carbon metabolism</keyword>
<feature type="binding site" evidence="6 7">
    <location>
        <position position="162"/>
    </location>
    <ligand>
        <name>substrate</name>
    </ligand>
</feature>
<sequence length="438" mass="48261">MSTKTIAYVPNKVKDMSLAAWGRKEIELAEAEMPGLMSLREEYKNEQPLKGARIAGCLHMTIQTAVLIETLQALGAEVTWSSCNIFSTQDQAAAAIAAAGTAVYAWKDMTEEEFDWCIEQTLFFGEDRKPLNMILDDGGDLTNMVLDKYPHLADGIKGLSEETTTGVHRLYERVKNGTLPMPAINVNDSVTKSKFDNKYGCKESAVDAIRRATDVMLAGKRVTVCGYGDVGKGTAASFKGAGSIVTVTEIDPICALQAAMDGFEVKRLETVVGNSDIVITTTGNKDIVRAEHFQAMKDKTIVCNIGHFDNEIQMAWLNDNYGDTKNTIKPQVDKYTVDGKDIIVLAEGRLVNLGCATGHPSFVMSNSFTNQTLAQIELWNNSEAYGNEVYMLPKHLDEKVAKLHLEKIGVELTELKSDQAEYIGVTVEGPYKPEHYRY</sequence>
<dbReference type="PANTHER" id="PTHR23420:SF0">
    <property type="entry name" value="ADENOSYLHOMOCYSTEINASE"/>
    <property type="match status" value="1"/>
</dbReference>
<feature type="binding site" evidence="8">
    <location>
        <position position="359"/>
    </location>
    <ligand>
        <name>NAD(+)</name>
        <dbReference type="ChEBI" id="CHEBI:57540"/>
    </ligand>
</feature>
<evidence type="ECO:0000259" key="11">
    <source>
        <dbReference type="SMART" id="SM00997"/>
    </source>
</evidence>
<dbReference type="CDD" id="cd00401">
    <property type="entry name" value="SAHH"/>
    <property type="match status" value="1"/>
</dbReference>
<dbReference type="SMART" id="SM00996">
    <property type="entry name" value="AdoHcyase"/>
    <property type="match status" value="1"/>
</dbReference>
<dbReference type="NCBIfam" id="TIGR00936">
    <property type="entry name" value="ahcY"/>
    <property type="match status" value="1"/>
</dbReference>
<evidence type="ECO:0000256" key="8">
    <source>
        <dbReference type="PIRSR" id="PIRSR001109-2"/>
    </source>
</evidence>
<feature type="binding site" evidence="8">
    <location>
        <begin position="228"/>
        <end position="233"/>
    </location>
    <ligand>
        <name>NAD(+)</name>
        <dbReference type="ChEBI" id="CHEBI:57540"/>
    </ligand>
</feature>
<proteinExistence type="inferred from homology"/>
<evidence type="ECO:0000256" key="5">
    <source>
        <dbReference type="ARBA" id="ARBA00023027"/>
    </source>
</evidence>
<dbReference type="AlphaFoldDB" id="A0A1M5NY12"/>
<dbReference type="FunFam" id="3.40.50.1480:FF:000004">
    <property type="entry name" value="Adenosylhomocysteinase"/>
    <property type="match status" value="1"/>
</dbReference>
<comment type="similarity">
    <text evidence="1 6 10">Belongs to the adenosylhomocysteinase family.</text>
</comment>
<dbReference type="SMART" id="SM00997">
    <property type="entry name" value="AdoHcyase_NAD"/>
    <property type="match status" value="1"/>
</dbReference>
<dbReference type="Gene3D" id="3.40.50.720">
    <property type="entry name" value="NAD(P)-binding Rossmann-like Domain"/>
    <property type="match status" value="1"/>
</dbReference>
<evidence type="ECO:0000313" key="12">
    <source>
        <dbReference type="EMBL" id="SHG94355.1"/>
    </source>
</evidence>
<dbReference type="HAMAP" id="MF_00563">
    <property type="entry name" value="AdoHcyase"/>
    <property type="match status" value="1"/>
</dbReference>